<gene>
    <name evidence="3" type="ORF">I858_011635</name>
</gene>
<feature type="transmembrane region" description="Helical" evidence="1">
    <location>
        <begin position="212"/>
        <end position="229"/>
    </location>
</feature>
<keyword evidence="1" id="KW-0812">Transmembrane</keyword>
<reference evidence="3" key="1">
    <citation type="submission" date="2016-10" db="EMBL/GenBank/DDBJ databases">
        <authorList>
            <person name="See-Too W.S."/>
        </authorList>
    </citation>
    <scope>NUCLEOTIDE SEQUENCE</scope>
    <source>
        <strain evidence="3">L10.15</strain>
    </source>
</reference>
<protein>
    <recommendedName>
        <fullName evidence="2">DUF2157 domain-containing protein</fullName>
    </recommendedName>
</protein>
<feature type="transmembrane region" description="Helical" evidence="1">
    <location>
        <begin position="166"/>
        <end position="182"/>
    </location>
</feature>
<dbReference type="OrthoDB" id="5351773at2"/>
<evidence type="ECO:0000313" key="4">
    <source>
        <dbReference type="Proteomes" id="UP000053354"/>
    </source>
</evidence>
<sequence>MDTEKKLHQWQQANLLDQDTVNRILVFEKRQPAPKKIPLLVLIGLIFFALAVFSFIAANWQSIPDLAKVLLMLALMWLFYITAHFSEKKAFGYPILFRVIGLAMFGATLLTAAQTFHFPLANSVLPWAMFLVALAHYFYWRHVMYPIIAFIFGMFVLVSFLPDVGWIEWGVFIIITVAWFYFSKDFASVVFSWLLLFASGFMLWGLVDYESFLWPIWTLFALVLLFVSSPENKKQLIRPLYLTVAGILLVVYLAIRGQSFIDLIDQSHWTEAIVLALVGAGLLVFSSLKFRSLIWVATLGFIGLLLFDETAIGLAVLAELTGLSYLLIAQRKNEALGLGFLYFIVVQFVIYIIYAWERLDMSLFFLIGAILLFLLSGAAWWINRKKEGGQS</sequence>
<dbReference type="AlphaFoldDB" id="A0A1B1S354"/>
<feature type="transmembrane region" description="Helical" evidence="1">
    <location>
        <begin position="189"/>
        <end position="206"/>
    </location>
</feature>
<keyword evidence="1" id="KW-0472">Membrane</keyword>
<accession>A0A1B1S354</accession>
<dbReference type="InterPro" id="IPR018677">
    <property type="entry name" value="DUF2157"/>
</dbReference>
<keyword evidence="4" id="KW-1185">Reference proteome</keyword>
<dbReference type="STRING" id="1302659.I858_011635"/>
<dbReference type="EMBL" id="CP016540">
    <property type="protein sequence ID" value="ANU27637.1"/>
    <property type="molecule type" value="Genomic_DNA"/>
</dbReference>
<feature type="transmembrane region" description="Helical" evidence="1">
    <location>
        <begin position="39"/>
        <end position="60"/>
    </location>
</feature>
<dbReference type="RefSeq" id="WP_049694716.1">
    <property type="nucleotide sequence ID" value="NZ_CP016540.2"/>
</dbReference>
<evidence type="ECO:0000313" key="3">
    <source>
        <dbReference type="EMBL" id="ANU27637.1"/>
    </source>
</evidence>
<feature type="transmembrane region" description="Helical" evidence="1">
    <location>
        <begin position="267"/>
        <end position="285"/>
    </location>
</feature>
<feature type="transmembrane region" description="Helical" evidence="1">
    <location>
        <begin position="66"/>
        <end position="83"/>
    </location>
</feature>
<feature type="transmembrane region" description="Helical" evidence="1">
    <location>
        <begin position="236"/>
        <end position="255"/>
    </location>
</feature>
<feature type="transmembrane region" description="Helical" evidence="1">
    <location>
        <begin position="362"/>
        <end position="382"/>
    </location>
</feature>
<feature type="domain" description="DUF2157" evidence="2">
    <location>
        <begin position="8"/>
        <end position="139"/>
    </location>
</feature>
<organism evidence="3 4">
    <name type="scientific">Planococcus versutus</name>
    <dbReference type="NCBI Taxonomy" id="1302659"/>
    <lineage>
        <taxon>Bacteria</taxon>
        <taxon>Bacillati</taxon>
        <taxon>Bacillota</taxon>
        <taxon>Bacilli</taxon>
        <taxon>Bacillales</taxon>
        <taxon>Caryophanaceae</taxon>
        <taxon>Planococcus</taxon>
    </lineage>
</organism>
<feature type="transmembrane region" description="Helical" evidence="1">
    <location>
        <begin position="335"/>
        <end position="356"/>
    </location>
</feature>
<proteinExistence type="predicted"/>
<keyword evidence="1" id="KW-1133">Transmembrane helix</keyword>
<feature type="transmembrane region" description="Helical" evidence="1">
    <location>
        <begin position="143"/>
        <end position="160"/>
    </location>
</feature>
<feature type="transmembrane region" description="Helical" evidence="1">
    <location>
        <begin position="95"/>
        <end position="114"/>
    </location>
</feature>
<evidence type="ECO:0000259" key="2">
    <source>
        <dbReference type="Pfam" id="PF09925"/>
    </source>
</evidence>
<dbReference type="Proteomes" id="UP000053354">
    <property type="component" value="Chromosome"/>
</dbReference>
<feature type="transmembrane region" description="Helical" evidence="1">
    <location>
        <begin position="290"/>
        <end position="306"/>
    </location>
</feature>
<dbReference type="Pfam" id="PF09925">
    <property type="entry name" value="DUF2157"/>
    <property type="match status" value="1"/>
</dbReference>
<dbReference type="KEGG" id="pll:I858_011635"/>
<name>A0A1B1S354_9BACL</name>
<feature type="transmembrane region" description="Helical" evidence="1">
    <location>
        <begin position="120"/>
        <end position="138"/>
    </location>
</feature>
<evidence type="ECO:0000256" key="1">
    <source>
        <dbReference type="SAM" id="Phobius"/>
    </source>
</evidence>